<evidence type="ECO:0000256" key="1">
    <source>
        <dbReference type="ARBA" id="ARBA00023125"/>
    </source>
</evidence>
<dbReference type="RefSeq" id="WP_271417557.1">
    <property type="nucleotide sequence ID" value="NZ_CP115668.1"/>
</dbReference>
<dbReference type="Pfam" id="PF00436">
    <property type="entry name" value="SSB"/>
    <property type="match status" value="1"/>
</dbReference>
<evidence type="ECO:0000256" key="3">
    <source>
        <dbReference type="RuleBase" id="RU000524"/>
    </source>
</evidence>
<keyword evidence="1 2" id="KW-0238">DNA-binding</keyword>
<dbReference type="InterPro" id="IPR000424">
    <property type="entry name" value="Primosome_PriB/ssb"/>
</dbReference>
<reference evidence="4 5" key="1">
    <citation type="submission" date="2023-01" db="EMBL/GenBank/DDBJ databases">
        <authorList>
            <person name="Lee S.H."/>
            <person name="Jung H.S."/>
            <person name="Yun J.U."/>
        </authorList>
    </citation>
    <scope>NUCLEOTIDE SEQUENCE [LARGE SCALE GENOMIC DNA]</scope>
    <source>
        <strain evidence="4 5">CBA3108</strain>
    </source>
</reference>
<keyword evidence="5" id="KW-1185">Reference proteome</keyword>
<reference evidence="4 5" key="2">
    <citation type="submission" date="2023-06" db="EMBL/GenBank/DDBJ databases">
        <title>The Gram-positive Non-spore-bearing Anaerobic Bacilli of Human Feces.</title>
        <authorList>
            <person name="Eggerth A.H."/>
        </authorList>
    </citation>
    <scope>NUCLEOTIDE SEQUENCE [LARGE SCALE GENOMIC DNA]</scope>
    <source>
        <strain evidence="4 5">CBA3108</strain>
    </source>
</reference>
<dbReference type="Gene3D" id="2.40.50.140">
    <property type="entry name" value="Nucleic acid-binding proteins"/>
    <property type="match status" value="1"/>
</dbReference>
<dbReference type="SUPFAM" id="SSF50249">
    <property type="entry name" value="Nucleic acid-binding proteins"/>
    <property type="match status" value="1"/>
</dbReference>
<dbReference type="PANTHER" id="PTHR10302:SF27">
    <property type="entry name" value="SINGLE-STRANDED DNA-BINDING PROTEIN"/>
    <property type="match status" value="1"/>
</dbReference>
<evidence type="ECO:0000313" key="5">
    <source>
        <dbReference type="Proteomes" id="UP001212097"/>
    </source>
</evidence>
<evidence type="ECO:0000256" key="2">
    <source>
        <dbReference type="PIRNR" id="PIRNR002070"/>
    </source>
</evidence>
<evidence type="ECO:0000313" key="4">
    <source>
        <dbReference type="EMBL" id="WCC79355.1"/>
    </source>
</evidence>
<dbReference type="NCBIfam" id="TIGR00621">
    <property type="entry name" value="ssb"/>
    <property type="match status" value="1"/>
</dbReference>
<dbReference type="PIRSF" id="PIRSF002070">
    <property type="entry name" value="SSB"/>
    <property type="match status" value="1"/>
</dbReference>
<organism evidence="4 5">
    <name type="scientific">Cutibacterium equinum</name>
    <dbReference type="NCBI Taxonomy" id="3016342"/>
    <lineage>
        <taxon>Bacteria</taxon>
        <taxon>Bacillati</taxon>
        <taxon>Actinomycetota</taxon>
        <taxon>Actinomycetes</taxon>
        <taxon>Propionibacteriales</taxon>
        <taxon>Propionibacteriaceae</taxon>
        <taxon>Cutibacterium</taxon>
    </lineage>
</organism>
<dbReference type="EMBL" id="CP115668">
    <property type="protein sequence ID" value="WCC79355.1"/>
    <property type="molecule type" value="Genomic_DNA"/>
</dbReference>
<dbReference type="InterPro" id="IPR011344">
    <property type="entry name" value="ssDNA-bd"/>
</dbReference>
<gene>
    <name evidence="4" type="ORF">O6R08_07390</name>
</gene>
<sequence length="157" mass="17136">MDANVSFTGNLGTDVEMKIGEGWRGARFRVAHTPRVMRQGEWVDATTTWLSVHVYGRLADNCAASLRKGDPVVVSGRLRTRNWIDDEGSHEQLIVVASNVGPDLSRVSAVCCRPEKRAEAPLGDDRVLSCQEPNDMSGDEMEDDAEVIDDGVHAVAS</sequence>
<protein>
    <recommendedName>
        <fullName evidence="2 3">Single-stranded DNA-binding protein</fullName>
    </recommendedName>
</protein>
<dbReference type="InterPro" id="IPR012340">
    <property type="entry name" value="NA-bd_OB-fold"/>
</dbReference>
<accession>A0ABY7QXF9</accession>
<dbReference type="PANTHER" id="PTHR10302">
    <property type="entry name" value="SINGLE-STRANDED DNA-BINDING PROTEIN"/>
    <property type="match status" value="1"/>
</dbReference>
<proteinExistence type="predicted"/>
<dbReference type="CDD" id="cd04496">
    <property type="entry name" value="SSB_OBF"/>
    <property type="match status" value="1"/>
</dbReference>
<dbReference type="Proteomes" id="UP001212097">
    <property type="component" value="Chromosome"/>
</dbReference>
<name>A0ABY7QXF9_9ACTN</name>
<dbReference type="PROSITE" id="PS50935">
    <property type="entry name" value="SSB"/>
    <property type="match status" value="1"/>
</dbReference>
<dbReference type="GO" id="GO:0003677">
    <property type="term" value="F:DNA binding"/>
    <property type="evidence" value="ECO:0007669"/>
    <property type="project" value="UniProtKB-KW"/>
</dbReference>